<dbReference type="Pfam" id="PF03972">
    <property type="entry name" value="MmgE_PrpD_N"/>
    <property type="match status" value="1"/>
</dbReference>
<protein>
    <submittedName>
        <fullName evidence="4">MmgE/PrpD family protein</fullName>
    </submittedName>
</protein>
<evidence type="ECO:0000256" key="1">
    <source>
        <dbReference type="ARBA" id="ARBA00006174"/>
    </source>
</evidence>
<sequence length="449" mass="45695">MSAFATALASAISGTSWRDAPTEVRDRVVDLVADCVAVAALGSARPELVALRDGLVRTPVGTATVVGSPRGWPAASAQLLNGSAAAADQLQDGHRPARGHPASHVVPAVLALAEERDSPGDDTLSAVLAGYEAGVRVGRAMGGTPPGVHDIGTWGQVGVAAGVARLLAPGDAAAARRAVELAASAVLLSDAATIFRGRTGGHAFLGASVQLGAALGSAAVAGLEPEPGALDRHLAAVAAQNWDPTVLTAGRSAYEVLGGYVKVHPTCAHLHGVNDAVADLLPLDAADVAEVEVRAFAAAARFDAVVDDELRARFSVPTSVAVALVTGRLDETTMTAQVVASPPVQDLAQRVRVVHDPELDAGYPHGRPARVTVVLRDGTVRTAAGDRPRGDADRALDRAQLRAKAVRLLTGRFGAAGRDVLDAVHALATGGTPRELGERLRAAAAEVPA</sequence>
<dbReference type="PANTHER" id="PTHR16943:SF8">
    <property type="entry name" value="2-METHYLCITRATE DEHYDRATASE"/>
    <property type="match status" value="1"/>
</dbReference>
<dbReference type="Pfam" id="PF19305">
    <property type="entry name" value="MmgE_PrpD_C"/>
    <property type="match status" value="1"/>
</dbReference>
<dbReference type="EMBL" id="BAABJO010000027">
    <property type="protein sequence ID" value="GAA5133471.1"/>
    <property type="molecule type" value="Genomic_DNA"/>
</dbReference>
<feature type="domain" description="MmgE/PrpD C-terminal" evidence="3">
    <location>
        <begin position="264"/>
        <end position="418"/>
    </location>
</feature>
<organism evidence="4 5">
    <name type="scientific">Pseudonocardia adelaidensis</name>
    <dbReference type="NCBI Taxonomy" id="648754"/>
    <lineage>
        <taxon>Bacteria</taxon>
        <taxon>Bacillati</taxon>
        <taxon>Actinomycetota</taxon>
        <taxon>Actinomycetes</taxon>
        <taxon>Pseudonocardiales</taxon>
        <taxon>Pseudonocardiaceae</taxon>
        <taxon>Pseudonocardia</taxon>
    </lineage>
</organism>
<name>A0ABP9NVW6_9PSEU</name>
<dbReference type="InterPro" id="IPR042183">
    <property type="entry name" value="MmgE/PrpD_sf_1"/>
</dbReference>
<dbReference type="InterPro" id="IPR045337">
    <property type="entry name" value="MmgE_PrpD_C"/>
</dbReference>
<dbReference type="Gene3D" id="1.10.4100.10">
    <property type="entry name" value="2-methylcitrate dehydratase PrpD"/>
    <property type="match status" value="1"/>
</dbReference>
<dbReference type="Proteomes" id="UP001500804">
    <property type="component" value="Unassembled WGS sequence"/>
</dbReference>
<accession>A0ABP9NVW6</accession>
<dbReference type="InterPro" id="IPR036148">
    <property type="entry name" value="MmgE/PrpD_sf"/>
</dbReference>
<proteinExistence type="inferred from homology"/>
<reference evidence="5" key="1">
    <citation type="journal article" date="2019" name="Int. J. Syst. Evol. Microbiol.">
        <title>The Global Catalogue of Microorganisms (GCM) 10K type strain sequencing project: providing services to taxonomists for standard genome sequencing and annotation.</title>
        <authorList>
            <consortium name="The Broad Institute Genomics Platform"/>
            <consortium name="The Broad Institute Genome Sequencing Center for Infectious Disease"/>
            <person name="Wu L."/>
            <person name="Ma J."/>
        </authorList>
    </citation>
    <scope>NUCLEOTIDE SEQUENCE [LARGE SCALE GENOMIC DNA]</scope>
    <source>
        <strain evidence="5">JCM 18302</strain>
    </source>
</reference>
<dbReference type="InterPro" id="IPR042188">
    <property type="entry name" value="MmgE/PrpD_sf_2"/>
</dbReference>
<dbReference type="RefSeq" id="WP_345609484.1">
    <property type="nucleotide sequence ID" value="NZ_BAABJO010000027.1"/>
</dbReference>
<gene>
    <name evidence="4" type="ORF">GCM10023320_59670</name>
</gene>
<dbReference type="InterPro" id="IPR045336">
    <property type="entry name" value="MmgE_PrpD_N"/>
</dbReference>
<evidence type="ECO:0000259" key="3">
    <source>
        <dbReference type="Pfam" id="PF19305"/>
    </source>
</evidence>
<comment type="caution">
    <text evidence="4">The sequence shown here is derived from an EMBL/GenBank/DDBJ whole genome shotgun (WGS) entry which is preliminary data.</text>
</comment>
<comment type="similarity">
    <text evidence="1">Belongs to the PrpD family.</text>
</comment>
<dbReference type="SUPFAM" id="SSF103378">
    <property type="entry name" value="2-methylcitrate dehydratase PrpD"/>
    <property type="match status" value="1"/>
</dbReference>
<keyword evidence="5" id="KW-1185">Reference proteome</keyword>
<dbReference type="Gene3D" id="3.30.1330.120">
    <property type="entry name" value="2-methylcitrate dehydratase PrpD"/>
    <property type="match status" value="1"/>
</dbReference>
<dbReference type="PANTHER" id="PTHR16943">
    <property type="entry name" value="2-METHYLCITRATE DEHYDRATASE-RELATED"/>
    <property type="match status" value="1"/>
</dbReference>
<evidence type="ECO:0000313" key="5">
    <source>
        <dbReference type="Proteomes" id="UP001500804"/>
    </source>
</evidence>
<evidence type="ECO:0000259" key="2">
    <source>
        <dbReference type="Pfam" id="PF03972"/>
    </source>
</evidence>
<dbReference type="InterPro" id="IPR005656">
    <property type="entry name" value="MmgE_PrpD"/>
</dbReference>
<feature type="domain" description="MmgE/PrpD N-terminal" evidence="2">
    <location>
        <begin position="7"/>
        <end position="184"/>
    </location>
</feature>
<evidence type="ECO:0000313" key="4">
    <source>
        <dbReference type="EMBL" id="GAA5133471.1"/>
    </source>
</evidence>